<dbReference type="RefSeq" id="WP_043141777.1">
    <property type="nucleotide sequence ID" value="NZ_JSUQ01000009.1"/>
</dbReference>
<protein>
    <submittedName>
        <fullName evidence="1">Uncharacterized protein</fullName>
    </submittedName>
</protein>
<dbReference type="EMBL" id="JSUQ01000009">
    <property type="protein sequence ID" value="KHQ53004.1"/>
    <property type="molecule type" value="Genomic_DNA"/>
</dbReference>
<reference evidence="1 2" key="1">
    <citation type="submission" date="2014-10" db="EMBL/GenBank/DDBJ databases">
        <title>Genome sequence of Ponticoccus sp. strain UMTAT08 isolated from clonal culture of toxic dinoflagellate Alexandrium tamiyavanichii.</title>
        <authorList>
            <person name="Gan H.Y."/>
            <person name="Muhd D.-D."/>
            <person name="Mohd Noor M.E."/>
            <person name="Yeong Y.S."/>
            <person name="Usup G."/>
        </authorList>
    </citation>
    <scope>NUCLEOTIDE SEQUENCE [LARGE SCALE GENOMIC DNA]</scope>
    <source>
        <strain evidence="1 2">UMTAT08</strain>
    </source>
</reference>
<evidence type="ECO:0000313" key="1">
    <source>
        <dbReference type="EMBL" id="KHQ53004.1"/>
    </source>
</evidence>
<organism evidence="1 2">
    <name type="scientific">Mameliella alba</name>
    <dbReference type="NCBI Taxonomy" id="561184"/>
    <lineage>
        <taxon>Bacteria</taxon>
        <taxon>Pseudomonadati</taxon>
        <taxon>Pseudomonadota</taxon>
        <taxon>Alphaproteobacteria</taxon>
        <taxon>Rhodobacterales</taxon>
        <taxon>Roseobacteraceae</taxon>
        <taxon>Mameliella</taxon>
    </lineage>
</organism>
<accession>A0A0B3SRD4</accession>
<comment type="caution">
    <text evidence="1">The sequence shown here is derived from an EMBL/GenBank/DDBJ whole genome shotgun (WGS) entry which is preliminary data.</text>
</comment>
<keyword evidence="2" id="KW-1185">Reference proteome</keyword>
<proteinExistence type="predicted"/>
<gene>
    <name evidence="1" type="ORF">OA50_02549</name>
</gene>
<dbReference type="AlphaFoldDB" id="A0A0B3SRD4"/>
<evidence type="ECO:0000313" key="2">
    <source>
        <dbReference type="Proteomes" id="UP000030960"/>
    </source>
</evidence>
<sequence length="147" mass="16193">MTDRLQELRDLVAAVDVARQELSKAYRLCDSTLGLVLVRAEAERAELLEGGVQQPVHSPVKGLPAPCAHRRAHRPGRPAKIDTDAELRAFILARIDALTFPQLEAEVAKAFPPARRVRKSAIHAWWTKHRKALAAHASSRLDDGGAE</sequence>
<name>A0A0B3SRD4_9RHOB</name>
<dbReference type="Proteomes" id="UP000030960">
    <property type="component" value="Unassembled WGS sequence"/>
</dbReference>
<dbReference type="OrthoDB" id="7866589at2"/>